<gene>
    <name evidence="2" type="ORF">SAMN02745121_03401</name>
</gene>
<accession>A0A1I1YMM0</accession>
<keyword evidence="1" id="KW-0812">Transmembrane</keyword>
<name>A0A1I1YMM0_9BACT</name>
<dbReference type="RefSeq" id="WP_096328416.1">
    <property type="nucleotide sequence ID" value="NZ_FOMX01000010.1"/>
</dbReference>
<evidence type="ECO:0008006" key="4">
    <source>
        <dbReference type="Google" id="ProtNLM"/>
    </source>
</evidence>
<keyword evidence="3" id="KW-1185">Reference proteome</keyword>
<organism evidence="2 3">
    <name type="scientific">Nannocystis exedens</name>
    <dbReference type="NCBI Taxonomy" id="54"/>
    <lineage>
        <taxon>Bacteria</taxon>
        <taxon>Pseudomonadati</taxon>
        <taxon>Myxococcota</taxon>
        <taxon>Polyangia</taxon>
        <taxon>Nannocystales</taxon>
        <taxon>Nannocystaceae</taxon>
        <taxon>Nannocystis</taxon>
    </lineage>
</organism>
<sequence length="268" mass="27637">MSDTGRRNRPALHVEEIAAGERAGVIDEAELAALRASNAAILAAHPAAAVAAEVGRRVGQRRAEARAHRQRHAAWWFGLPTAAAAAAVAIVMLRPGDPEAPTAEPSVFGDMSQGESPDGVRGDVRIKGLASHLVVHRQVGEATEQLRAPARAGAGDVLQVSYVAAGATHGVVASLDGAGVVTLHFPAEAGGSTALRQGGAVRLAQAYELDAAPNFERFVFVTANAPIDAARVVAALKMVAPFADAPTRPLALPASWAQSSFLVEKVSP</sequence>
<dbReference type="STRING" id="54.SAMN02745121_03401"/>
<dbReference type="EMBL" id="FOMX01000010">
    <property type="protein sequence ID" value="SFE20771.1"/>
    <property type="molecule type" value="Genomic_DNA"/>
</dbReference>
<dbReference type="OrthoDB" id="371348at2"/>
<proteinExistence type="predicted"/>
<reference evidence="3" key="1">
    <citation type="submission" date="2016-10" db="EMBL/GenBank/DDBJ databases">
        <authorList>
            <person name="Varghese N."/>
            <person name="Submissions S."/>
        </authorList>
    </citation>
    <scope>NUCLEOTIDE SEQUENCE [LARGE SCALE GENOMIC DNA]</scope>
    <source>
        <strain evidence="3">ATCC 25963</strain>
    </source>
</reference>
<dbReference type="AlphaFoldDB" id="A0A1I1YMM0"/>
<evidence type="ECO:0000256" key="1">
    <source>
        <dbReference type="SAM" id="Phobius"/>
    </source>
</evidence>
<dbReference type="Proteomes" id="UP000199400">
    <property type="component" value="Unassembled WGS sequence"/>
</dbReference>
<keyword evidence="1" id="KW-1133">Transmembrane helix</keyword>
<feature type="transmembrane region" description="Helical" evidence="1">
    <location>
        <begin position="73"/>
        <end position="93"/>
    </location>
</feature>
<keyword evidence="1" id="KW-0472">Membrane</keyword>
<protein>
    <recommendedName>
        <fullName evidence="4">ActD-like protein</fullName>
    </recommendedName>
</protein>
<evidence type="ECO:0000313" key="3">
    <source>
        <dbReference type="Proteomes" id="UP000199400"/>
    </source>
</evidence>
<evidence type="ECO:0000313" key="2">
    <source>
        <dbReference type="EMBL" id="SFE20771.1"/>
    </source>
</evidence>